<organism evidence="2 3">
    <name type="scientific">Plasmodium ovale</name>
    <name type="common">malaria parasite P. ovale</name>
    <dbReference type="NCBI Taxonomy" id="36330"/>
    <lineage>
        <taxon>Eukaryota</taxon>
        <taxon>Sar</taxon>
        <taxon>Alveolata</taxon>
        <taxon>Apicomplexa</taxon>
        <taxon>Aconoidasida</taxon>
        <taxon>Haemosporida</taxon>
        <taxon>Plasmodiidae</taxon>
        <taxon>Plasmodium</taxon>
        <taxon>Plasmodium (Plasmodium)</taxon>
    </lineage>
</organism>
<dbReference type="InterPro" id="IPR008780">
    <property type="entry name" value="Plasmodium_Vir"/>
</dbReference>
<reference evidence="2 3" key="1">
    <citation type="submission" date="2016-06" db="EMBL/GenBank/DDBJ databases">
        <authorList>
            <consortium name="Pathogen Informatics"/>
        </authorList>
    </citation>
    <scope>NUCLEOTIDE SEQUENCE [LARGE SCALE GENOMIC DNA]</scope>
    <source>
        <strain evidence="2">PocGH01</strain>
    </source>
</reference>
<dbReference type="OrthoDB" id="2144998at2759"/>
<sequence>MPEVTKDANPDFFHKLTEDTLRKNEELKEYYVKIESLYNGNSICFSEQEAEVTECEATEAIDNDQGSESDKCSNNDQEYNIFFSKISNTLVKLLNQFDNFSLLQHDPSKQCVYFKYWYYDKILKNIFSQEKLECFYKEIEDEDNEDRGPIVEEDRKEPREEFFDHAEEEEEEELVDGSSLNSEEDDTEESEDTQEGKSQHRYKSEDNDSDEILLSLSKLNSCNIYKLNLNQIRDIKLLYGYLEDDKSKNISSIGDEISKSTYCSSFNKTIELYNEKSKCKSDYPGKKFCRELEEFWNNYSHTKIPILSCNTQKSVSDLPPASVGNKELQEARQTSLSTERAASSDSTTNTMIIITELIYILYLFKCSISIRPSSFQIFIDFQEPVDITSTTQHMSNDIDEKHSLNTPKHVTAYGNPNTQMQSSRDIRGSYSPDSEASSSCHNDSAGKHCENSLQRLLTMRTEASTNLNTGGQENTEKHVEKEGGLQEETSSTNTIVSSASSVLGISALAFMLYKFTPLGSLINNRRGGMDTWDINEEGYDENLLFSSALGNTNSKNNNYSIGYYPLGNT</sequence>
<dbReference type="Pfam" id="PF05795">
    <property type="entry name" value="Plasmodium_Vir"/>
    <property type="match status" value="1"/>
</dbReference>
<name>A0A1D3JCP8_PLAOA</name>
<evidence type="ECO:0000313" key="2">
    <source>
        <dbReference type="EMBL" id="SBT83251.1"/>
    </source>
</evidence>
<evidence type="ECO:0000256" key="1">
    <source>
        <dbReference type="SAM" id="MobiDB-lite"/>
    </source>
</evidence>
<proteinExistence type="predicted"/>
<dbReference type="VEuPathDB" id="PlasmoDB:POWCR01_000130700"/>
<dbReference type="VEuPathDB" id="PlasmoDB:PocGH01_00105000"/>
<dbReference type="AlphaFoldDB" id="A0A1D3JCP8"/>
<feature type="compositionally biased region" description="Acidic residues" evidence="1">
    <location>
        <begin position="166"/>
        <end position="175"/>
    </location>
</feature>
<feature type="compositionally biased region" description="Polar residues" evidence="1">
    <location>
        <begin position="404"/>
        <end position="423"/>
    </location>
</feature>
<protein>
    <submittedName>
        <fullName evidence="2">PIR protein</fullName>
    </submittedName>
</protein>
<feature type="compositionally biased region" description="Polar residues" evidence="1">
    <location>
        <begin position="331"/>
        <end position="342"/>
    </location>
</feature>
<gene>
    <name evidence="2" type="primary">PocGH01_00105000</name>
    <name evidence="2" type="ORF">POCGH01_00105000</name>
</gene>
<dbReference type="EMBL" id="FLRI01000070">
    <property type="protein sequence ID" value="SBT83251.1"/>
    <property type="molecule type" value="Genomic_DNA"/>
</dbReference>
<feature type="compositionally biased region" description="Acidic residues" evidence="1">
    <location>
        <begin position="182"/>
        <end position="193"/>
    </location>
</feature>
<dbReference type="Proteomes" id="UP000242942">
    <property type="component" value="Unassembled WGS sequence"/>
</dbReference>
<evidence type="ECO:0000313" key="3">
    <source>
        <dbReference type="Proteomes" id="UP000242942"/>
    </source>
</evidence>
<keyword evidence="3" id="KW-1185">Reference proteome</keyword>
<accession>A0A1D3JCP8</accession>
<feature type="compositionally biased region" description="Basic and acidic residues" evidence="1">
    <location>
        <begin position="146"/>
        <end position="165"/>
    </location>
</feature>
<feature type="compositionally biased region" description="Polar residues" evidence="1">
    <location>
        <begin position="431"/>
        <end position="442"/>
    </location>
</feature>
<feature type="region of interest" description="Disordered" evidence="1">
    <location>
        <begin position="318"/>
        <end position="342"/>
    </location>
</feature>
<feature type="compositionally biased region" description="Basic and acidic residues" evidence="1">
    <location>
        <begin position="194"/>
        <end position="205"/>
    </location>
</feature>
<feature type="region of interest" description="Disordered" evidence="1">
    <location>
        <begin position="399"/>
        <end position="447"/>
    </location>
</feature>
<feature type="region of interest" description="Disordered" evidence="1">
    <location>
        <begin position="143"/>
        <end position="205"/>
    </location>
</feature>